<evidence type="ECO:0000256" key="1">
    <source>
        <dbReference type="ARBA" id="ARBA00022448"/>
    </source>
</evidence>
<dbReference type="PROSITE" id="PS00211">
    <property type="entry name" value="ABC_TRANSPORTER_1"/>
    <property type="match status" value="1"/>
</dbReference>
<evidence type="ECO:0000313" key="5">
    <source>
        <dbReference type="EMBL" id="PZT47321.1"/>
    </source>
</evidence>
<dbReference type="SMART" id="SM00382">
    <property type="entry name" value="AAA"/>
    <property type="match status" value="1"/>
</dbReference>
<name>A0A2W6MTN6_9HELI</name>
<protein>
    <submittedName>
        <fullName evidence="5">Molybdenum ABC transporter ATP-binding protein</fullName>
    </submittedName>
</protein>
<dbReference type="Pfam" id="PF00005">
    <property type="entry name" value="ABC_tran"/>
    <property type="match status" value="1"/>
</dbReference>
<dbReference type="PANTHER" id="PTHR42781">
    <property type="entry name" value="SPERMIDINE/PUTRESCINE IMPORT ATP-BINDING PROTEIN POTA"/>
    <property type="match status" value="1"/>
</dbReference>
<keyword evidence="6" id="KW-1185">Reference proteome</keyword>
<dbReference type="GO" id="GO:0005524">
    <property type="term" value="F:ATP binding"/>
    <property type="evidence" value="ECO:0007669"/>
    <property type="project" value="UniProtKB-KW"/>
</dbReference>
<dbReference type="Gene3D" id="3.40.50.300">
    <property type="entry name" value="P-loop containing nucleotide triphosphate hydrolases"/>
    <property type="match status" value="1"/>
</dbReference>
<dbReference type="InterPro" id="IPR027417">
    <property type="entry name" value="P-loop_NTPase"/>
</dbReference>
<feature type="domain" description="ABC transporter" evidence="4">
    <location>
        <begin position="1"/>
        <end position="234"/>
    </location>
</feature>
<dbReference type="InterPro" id="IPR050093">
    <property type="entry name" value="ABC_SmlMolc_Importer"/>
</dbReference>
<dbReference type="EMBL" id="NBIU01000044">
    <property type="protein sequence ID" value="PZT47321.1"/>
    <property type="molecule type" value="Genomic_DNA"/>
</dbReference>
<organism evidence="5 6">
    <name type="scientific">Helicobacter valdiviensis</name>
    <dbReference type="NCBI Taxonomy" id="1458358"/>
    <lineage>
        <taxon>Bacteria</taxon>
        <taxon>Pseudomonadati</taxon>
        <taxon>Campylobacterota</taxon>
        <taxon>Epsilonproteobacteria</taxon>
        <taxon>Campylobacterales</taxon>
        <taxon>Helicobacteraceae</taxon>
        <taxon>Helicobacter</taxon>
    </lineage>
</organism>
<dbReference type="InterPro" id="IPR003593">
    <property type="entry name" value="AAA+_ATPase"/>
</dbReference>
<dbReference type="RefSeq" id="WP_111230598.1">
    <property type="nucleotide sequence ID" value="NZ_NBIU01000044.1"/>
</dbReference>
<dbReference type="OrthoDB" id="9814623at2"/>
<dbReference type="InterPro" id="IPR017871">
    <property type="entry name" value="ABC_transporter-like_CS"/>
</dbReference>
<keyword evidence="2" id="KW-0547">Nucleotide-binding</keyword>
<proteinExistence type="predicted"/>
<dbReference type="Proteomes" id="UP000249746">
    <property type="component" value="Unassembled WGS sequence"/>
</dbReference>
<dbReference type="InterPro" id="IPR003439">
    <property type="entry name" value="ABC_transporter-like_ATP-bd"/>
</dbReference>
<dbReference type="SUPFAM" id="SSF52540">
    <property type="entry name" value="P-loop containing nucleoside triphosphate hydrolases"/>
    <property type="match status" value="1"/>
</dbReference>
<accession>A0A2W6MTN6</accession>
<dbReference type="AlphaFoldDB" id="A0A2W6MTN6"/>
<dbReference type="PROSITE" id="PS50893">
    <property type="entry name" value="ABC_TRANSPORTER_2"/>
    <property type="match status" value="1"/>
</dbReference>
<evidence type="ECO:0000256" key="3">
    <source>
        <dbReference type="ARBA" id="ARBA00022840"/>
    </source>
</evidence>
<evidence type="ECO:0000256" key="2">
    <source>
        <dbReference type="ARBA" id="ARBA00022741"/>
    </source>
</evidence>
<keyword evidence="1" id="KW-0813">Transport</keyword>
<keyword evidence="3 5" id="KW-0067">ATP-binding</keyword>
<comment type="caution">
    <text evidence="5">The sequence shown here is derived from an EMBL/GenBank/DDBJ whole genome shotgun (WGS) entry which is preliminary data.</text>
</comment>
<dbReference type="GO" id="GO:0016887">
    <property type="term" value="F:ATP hydrolysis activity"/>
    <property type="evidence" value="ECO:0007669"/>
    <property type="project" value="InterPro"/>
</dbReference>
<evidence type="ECO:0000259" key="4">
    <source>
        <dbReference type="PROSITE" id="PS50893"/>
    </source>
</evidence>
<gene>
    <name evidence="5" type="ORF">B6S12_09695</name>
</gene>
<sequence>MIKLNFNKSLHSVDGEIHLSLNCELNTQELITLFGKSGAGKTTILRILAGLLEPDNGSIEVDKEIWFDKQKGINLPPQKRQIGFVFQDYALFPNMSIEQNLSYALPKNGDKKIIEEILQITELHKLRKLKPELLSGGQKQRVALARALVRKPKILLLDEPFSALDRELSFKLQEELLRLHKHFKLSTFLVSHNFSEVFYLSHYVLWLQKGKVARSGTPSEVFLSHLPSGKFRQSGSILDIKACGINYIISVLSGNDILKVILPKEEAKALKVGDLIMLSSKAWNPIVTKI</sequence>
<evidence type="ECO:0000313" key="6">
    <source>
        <dbReference type="Proteomes" id="UP000249746"/>
    </source>
</evidence>
<reference evidence="5 6" key="1">
    <citation type="submission" date="2017-03" db="EMBL/GenBank/DDBJ databases">
        <title>Genomic and clinical evidence uncovers the enterohepatic species Helicobacter valdiviensis as a potential human intestinal pathogen.</title>
        <authorList>
            <person name="Fresia P."/>
            <person name="Jara R."/>
            <person name="Sierra R."/>
            <person name="Ferres I."/>
            <person name="Greif G."/>
            <person name="Iraola G."/>
            <person name="Collado L."/>
        </authorList>
    </citation>
    <scope>NUCLEOTIDE SEQUENCE [LARGE SCALE GENOMIC DNA]</scope>
    <source>
        <strain evidence="5 6">WBE14</strain>
    </source>
</reference>
<dbReference type="PANTHER" id="PTHR42781:SF4">
    <property type="entry name" value="SPERMIDINE_PUTRESCINE IMPORT ATP-BINDING PROTEIN POTA"/>
    <property type="match status" value="1"/>
</dbReference>